<dbReference type="eggNOG" id="arCOG00447">
    <property type="taxonomic scope" value="Archaea"/>
</dbReference>
<dbReference type="SUPFAM" id="SSF52402">
    <property type="entry name" value="Adenine nucleotide alpha hydrolases-like"/>
    <property type="match status" value="1"/>
</dbReference>
<dbReference type="AlphaFoldDB" id="B1YC57"/>
<dbReference type="PANTHER" id="PTHR43153">
    <property type="entry name" value="ELECTRON TRANSFER FLAVOPROTEIN ALPHA"/>
    <property type="match status" value="1"/>
</dbReference>
<keyword evidence="2" id="KW-0813">Transport</keyword>
<evidence type="ECO:0000313" key="8">
    <source>
        <dbReference type="Proteomes" id="UP000001694"/>
    </source>
</evidence>
<dbReference type="PIRSF" id="PIRSF000089">
    <property type="entry name" value="Electra_flavoP_a"/>
    <property type="match status" value="1"/>
</dbReference>
<evidence type="ECO:0000256" key="2">
    <source>
        <dbReference type="ARBA" id="ARBA00022448"/>
    </source>
</evidence>
<dbReference type="KEGG" id="tne:Tneu_1997"/>
<dbReference type="InterPro" id="IPR033947">
    <property type="entry name" value="ETF_alpha_N"/>
</dbReference>
<dbReference type="GeneID" id="6165683"/>
<dbReference type="STRING" id="444157.Tneu_1997"/>
<dbReference type="SMART" id="SM00893">
    <property type="entry name" value="ETF"/>
    <property type="match status" value="1"/>
</dbReference>
<keyword evidence="5" id="KW-0249">Electron transport</keyword>
<organism evidence="7 8">
    <name type="scientific">Pyrobaculum neutrophilum (strain DSM 2338 / JCM 9278 / NBRC 100436 / V24Sta)</name>
    <name type="common">Thermoproteus neutrophilus</name>
    <dbReference type="NCBI Taxonomy" id="444157"/>
    <lineage>
        <taxon>Archaea</taxon>
        <taxon>Thermoproteota</taxon>
        <taxon>Thermoprotei</taxon>
        <taxon>Thermoproteales</taxon>
        <taxon>Thermoproteaceae</taxon>
        <taxon>Pyrobaculum</taxon>
    </lineage>
</organism>
<dbReference type="InterPro" id="IPR014731">
    <property type="entry name" value="ETF_asu_C"/>
</dbReference>
<accession>B1YC57</accession>
<dbReference type="Pfam" id="PF01012">
    <property type="entry name" value="ETF"/>
    <property type="match status" value="1"/>
</dbReference>
<dbReference type="InterPro" id="IPR014729">
    <property type="entry name" value="Rossmann-like_a/b/a_fold"/>
</dbReference>
<dbReference type="InterPro" id="IPR029035">
    <property type="entry name" value="DHS-like_NAD/FAD-binding_dom"/>
</dbReference>
<keyword evidence="4" id="KW-0274">FAD</keyword>
<evidence type="ECO:0000259" key="6">
    <source>
        <dbReference type="SMART" id="SM00893"/>
    </source>
</evidence>
<evidence type="ECO:0000256" key="1">
    <source>
        <dbReference type="ARBA" id="ARBA00005817"/>
    </source>
</evidence>
<dbReference type="PROSITE" id="PS00696">
    <property type="entry name" value="ETF_ALPHA"/>
    <property type="match status" value="1"/>
</dbReference>
<keyword evidence="3" id="KW-0285">Flavoprotein</keyword>
<protein>
    <submittedName>
        <fullName evidence="7">Electron transfer flavoprotein alpha subunit</fullName>
    </submittedName>
</protein>
<dbReference type="PANTHER" id="PTHR43153:SF1">
    <property type="entry name" value="ELECTRON TRANSFER FLAVOPROTEIN SUBUNIT ALPHA, MITOCHONDRIAL"/>
    <property type="match status" value="1"/>
</dbReference>
<reference evidence="7" key="1">
    <citation type="submission" date="2008-03" db="EMBL/GenBank/DDBJ databases">
        <title>Complete sequence of Thermoproteus neutrophilus V24Sta.</title>
        <authorList>
            <consortium name="US DOE Joint Genome Institute"/>
            <person name="Copeland A."/>
            <person name="Lucas S."/>
            <person name="Lapidus A."/>
            <person name="Glavina del Rio T."/>
            <person name="Dalin E."/>
            <person name="Tice H."/>
            <person name="Bruce D."/>
            <person name="Goodwin L."/>
            <person name="Pitluck S."/>
            <person name="Sims D."/>
            <person name="Brettin T."/>
            <person name="Detter J.C."/>
            <person name="Han C."/>
            <person name="Kuske C.R."/>
            <person name="Schmutz J."/>
            <person name="Larimer F."/>
            <person name="Land M."/>
            <person name="Hauser L."/>
            <person name="Kyrpides N."/>
            <person name="Mikhailova N."/>
            <person name="Biddle J.F."/>
            <person name="Zhang Z."/>
            <person name="Fitz-Gibbon S.T."/>
            <person name="Lowe T.M."/>
            <person name="Saltikov C."/>
            <person name="House C.H."/>
            <person name="Richardson P."/>
        </authorList>
    </citation>
    <scope>NUCLEOTIDE SEQUENCE [LARGE SCALE GENOMIC DNA]</scope>
    <source>
        <strain evidence="7">V24Sta</strain>
    </source>
</reference>
<comment type="similarity">
    <text evidence="1">Belongs to the ETF alpha-subunit/FixB family.</text>
</comment>
<dbReference type="SUPFAM" id="SSF52467">
    <property type="entry name" value="DHS-like NAD/FAD-binding domain"/>
    <property type="match status" value="1"/>
</dbReference>
<dbReference type="InterPro" id="IPR018206">
    <property type="entry name" value="ETF_asu_C_CS"/>
</dbReference>
<dbReference type="Pfam" id="PF00766">
    <property type="entry name" value="ETF_alpha"/>
    <property type="match status" value="1"/>
</dbReference>
<dbReference type="GO" id="GO:0033539">
    <property type="term" value="P:fatty acid beta-oxidation using acyl-CoA dehydrogenase"/>
    <property type="evidence" value="ECO:0007669"/>
    <property type="project" value="TreeGrafter"/>
</dbReference>
<dbReference type="EMBL" id="CP001014">
    <property type="protein sequence ID" value="ACB40911.1"/>
    <property type="molecule type" value="Genomic_DNA"/>
</dbReference>
<evidence type="ECO:0000256" key="4">
    <source>
        <dbReference type="ARBA" id="ARBA00022827"/>
    </source>
</evidence>
<evidence type="ECO:0000256" key="5">
    <source>
        <dbReference type="ARBA" id="ARBA00022982"/>
    </source>
</evidence>
<evidence type="ECO:0000313" key="7">
    <source>
        <dbReference type="EMBL" id="ACB40911.1"/>
    </source>
</evidence>
<evidence type="ECO:0000256" key="3">
    <source>
        <dbReference type="ARBA" id="ARBA00022630"/>
    </source>
</evidence>
<gene>
    <name evidence="7" type="ordered locus">Tneu_1997</name>
</gene>
<dbReference type="HOGENOM" id="CLU_034178_1_1_2"/>
<feature type="domain" description="Electron transfer flavoprotein alpha/beta-subunit N-terminal" evidence="6">
    <location>
        <begin position="17"/>
        <end position="207"/>
    </location>
</feature>
<proteinExistence type="inferred from homology"/>
<dbReference type="CDD" id="cd01715">
    <property type="entry name" value="ETF_alpha"/>
    <property type="match status" value="1"/>
</dbReference>
<dbReference type="InterPro" id="IPR001308">
    <property type="entry name" value="ETF_a/FixB"/>
</dbReference>
<keyword evidence="8" id="KW-1185">Reference proteome</keyword>
<dbReference type="GO" id="GO:0009055">
    <property type="term" value="F:electron transfer activity"/>
    <property type="evidence" value="ECO:0007669"/>
    <property type="project" value="InterPro"/>
</dbReference>
<dbReference type="GO" id="GO:0050660">
    <property type="term" value="F:flavin adenine dinucleotide binding"/>
    <property type="evidence" value="ECO:0007669"/>
    <property type="project" value="InterPro"/>
</dbReference>
<dbReference type="RefSeq" id="WP_012351330.1">
    <property type="nucleotide sequence ID" value="NC_010525.1"/>
</dbReference>
<dbReference type="Gene3D" id="3.40.50.620">
    <property type="entry name" value="HUPs"/>
    <property type="match status" value="1"/>
</dbReference>
<name>B1YC57_PYRNV</name>
<sequence>MTCTLWPQINKEEFRGVWVYLERDGNRLKDVGLELLGKARELAGKLGDVEVGAVLIAGTEEMAREAIYHGADKVVLVEGPHLDVYSPVEYGEAVAQVLSKYKPEIFLVGATKRGRELAPYVAALLTTGITADCTALDVEPETRDLLQIAPAFGGSQIVTIKTPQRRPQIATVRPSVFPKPPRDVGRKGEIAVERVEVRRRTRLLSAERRVGKDIADLPPVESADVVIGGGRGVGSAEGFKMLTELAKLLGGSLGATLTAVRAGWAPESRLIGQTGKVIRPKLYIAVGVSGAVQHLVGIIESKVIIAINPDPQAPIMNYADYAVVGDYREIIPLLIEELRNVKTRQPEPPSQK</sequence>
<dbReference type="Gene3D" id="3.40.50.1220">
    <property type="entry name" value="TPP-binding domain"/>
    <property type="match status" value="1"/>
</dbReference>
<dbReference type="OrthoDB" id="307696at2157"/>
<dbReference type="InterPro" id="IPR014730">
    <property type="entry name" value="ETF_a/b_N"/>
</dbReference>
<dbReference type="Proteomes" id="UP000001694">
    <property type="component" value="Chromosome"/>
</dbReference>